<dbReference type="Proteomes" id="UP000015106">
    <property type="component" value="Chromosome 7"/>
</dbReference>
<organism evidence="1 2">
    <name type="scientific">Triticum urartu</name>
    <name type="common">Red wild einkorn</name>
    <name type="synonym">Crithodium urartu</name>
    <dbReference type="NCBI Taxonomy" id="4572"/>
    <lineage>
        <taxon>Eukaryota</taxon>
        <taxon>Viridiplantae</taxon>
        <taxon>Streptophyta</taxon>
        <taxon>Embryophyta</taxon>
        <taxon>Tracheophyta</taxon>
        <taxon>Spermatophyta</taxon>
        <taxon>Magnoliopsida</taxon>
        <taxon>Liliopsida</taxon>
        <taxon>Poales</taxon>
        <taxon>Poaceae</taxon>
        <taxon>BOP clade</taxon>
        <taxon>Pooideae</taxon>
        <taxon>Triticodae</taxon>
        <taxon>Triticeae</taxon>
        <taxon>Triticinae</taxon>
        <taxon>Triticum</taxon>
    </lineage>
</organism>
<protein>
    <submittedName>
        <fullName evidence="1">Uncharacterized protein</fullName>
    </submittedName>
</protein>
<dbReference type="AlphaFoldDB" id="A0A8R7R2N9"/>
<keyword evidence="2" id="KW-1185">Reference proteome</keyword>
<name>A0A8R7R2N9_TRIUA</name>
<reference evidence="1" key="3">
    <citation type="submission" date="2022-06" db="UniProtKB">
        <authorList>
            <consortium name="EnsemblPlants"/>
        </authorList>
    </citation>
    <scope>IDENTIFICATION</scope>
</reference>
<dbReference type="EnsemblPlants" id="TuG1812G0700003022.01.T02">
    <property type="protein sequence ID" value="TuG1812G0700003022.01.T02"/>
    <property type="gene ID" value="TuG1812G0700003022.01"/>
</dbReference>
<sequence length="131" mass="14981">MWMPTAGTRAQGIYKLRALRRKTLFWIKLLYRSSTPLSRSSILHSNARNCSSLHTTLLFCNVLETRDHLGISICFDKMQDMDSRSEMPDVRLELASSSSPLFRTNKSSWTVIFSSIKVSCMALQRSSTTRD</sequence>
<proteinExistence type="predicted"/>
<accession>A0A8R7R2N9</accession>
<reference evidence="1" key="2">
    <citation type="submission" date="2018-03" db="EMBL/GenBank/DDBJ databases">
        <title>The Triticum urartu genome reveals the dynamic nature of wheat genome evolution.</title>
        <authorList>
            <person name="Ling H."/>
            <person name="Ma B."/>
            <person name="Shi X."/>
            <person name="Liu H."/>
            <person name="Dong L."/>
            <person name="Sun H."/>
            <person name="Cao Y."/>
            <person name="Gao Q."/>
            <person name="Zheng S."/>
            <person name="Li Y."/>
            <person name="Yu Y."/>
            <person name="Du H."/>
            <person name="Qi M."/>
            <person name="Li Y."/>
            <person name="Yu H."/>
            <person name="Cui Y."/>
            <person name="Wang N."/>
            <person name="Chen C."/>
            <person name="Wu H."/>
            <person name="Zhao Y."/>
            <person name="Zhang J."/>
            <person name="Li Y."/>
            <person name="Zhou W."/>
            <person name="Zhang B."/>
            <person name="Hu W."/>
            <person name="Eijk M."/>
            <person name="Tang J."/>
            <person name="Witsenboer H."/>
            <person name="Zhao S."/>
            <person name="Li Z."/>
            <person name="Zhang A."/>
            <person name="Wang D."/>
            <person name="Liang C."/>
        </authorList>
    </citation>
    <scope>NUCLEOTIDE SEQUENCE [LARGE SCALE GENOMIC DNA]</scope>
    <source>
        <strain evidence="1">cv. G1812</strain>
    </source>
</reference>
<reference evidence="2" key="1">
    <citation type="journal article" date="2013" name="Nature">
        <title>Draft genome of the wheat A-genome progenitor Triticum urartu.</title>
        <authorList>
            <person name="Ling H.Q."/>
            <person name="Zhao S."/>
            <person name="Liu D."/>
            <person name="Wang J."/>
            <person name="Sun H."/>
            <person name="Zhang C."/>
            <person name="Fan H."/>
            <person name="Li D."/>
            <person name="Dong L."/>
            <person name="Tao Y."/>
            <person name="Gao C."/>
            <person name="Wu H."/>
            <person name="Li Y."/>
            <person name="Cui Y."/>
            <person name="Guo X."/>
            <person name="Zheng S."/>
            <person name="Wang B."/>
            <person name="Yu K."/>
            <person name="Liang Q."/>
            <person name="Yang W."/>
            <person name="Lou X."/>
            <person name="Chen J."/>
            <person name="Feng M."/>
            <person name="Jian J."/>
            <person name="Zhang X."/>
            <person name="Luo G."/>
            <person name="Jiang Y."/>
            <person name="Liu J."/>
            <person name="Wang Z."/>
            <person name="Sha Y."/>
            <person name="Zhang B."/>
            <person name="Wu H."/>
            <person name="Tang D."/>
            <person name="Shen Q."/>
            <person name="Xue P."/>
            <person name="Zou S."/>
            <person name="Wang X."/>
            <person name="Liu X."/>
            <person name="Wang F."/>
            <person name="Yang Y."/>
            <person name="An X."/>
            <person name="Dong Z."/>
            <person name="Zhang K."/>
            <person name="Zhang X."/>
            <person name="Luo M.C."/>
            <person name="Dvorak J."/>
            <person name="Tong Y."/>
            <person name="Wang J."/>
            <person name="Yang H."/>
            <person name="Li Z."/>
            <person name="Wang D."/>
            <person name="Zhang A."/>
            <person name="Wang J."/>
        </authorList>
    </citation>
    <scope>NUCLEOTIDE SEQUENCE</scope>
    <source>
        <strain evidence="2">cv. G1812</strain>
    </source>
</reference>
<dbReference type="Gramene" id="TuG1812G0700003022.01.T02">
    <property type="protein sequence ID" value="TuG1812G0700003022.01.T02"/>
    <property type="gene ID" value="TuG1812G0700003022.01"/>
</dbReference>
<evidence type="ECO:0000313" key="1">
    <source>
        <dbReference type="EnsemblPlants" id="TuG1812G0700003022.01.T02"/>
    </source>
</evidence>
<evidence type="ECO:0000313" key="2">
    <source>
        <dbReference type="Proteomes" id="UP000015106"/>
    </source>
</evidence>